<dbReference type="OrthoDB" id="2333990at2759"/>
<reference evidence="1" key="1">
    <citation type="submission" date="2021-06" db="EMBL/GenBank/DDBJ databases">
        <authorList>
            <person name="Kallberg Y."/>
            <person name="Tangrot J."/>
            <person name="Rosling A."/>
        </authorList>
    </citation>
    <scope>NUCLEOTIDE SEQUENCE</scope>
    <source>
        <strain evidence="1">FL966</strain>
    </source>
</reference>
<evidence type="ECO:0000313" key="2">
    <source>
        <dbReference type="Proteomes" id="UP000789759"/>
    </source>
</evidence>
<dbReference type="AlphaFoldDB" id="A0A9N9NSM4"/>
<evidence type="ECO:0000313" key="1">
    <source>
        <dbReference type="EMBL" id="CAG8757312.1"/>
    </source>
</evidence>
<proteinExistence type="predicted"/>
<sequence>GLAWLWHEEIKCLFLKYRDPPSGAIESLITKIFKYDLYSNKTVEIICHLKRILTDFCNKFNQRIVTLVNDFKKKQLGEQTLLPLRSDLNEFITQEVTEQILQKYLNSTNVDKIKRCKTIDQLIKLIKKPFKISFNTYDTKAIKRLDYLMIGCKISSRSGKNIVLEIFLTINSNNNHI</sequence>
<organism evidence="1 2">
    <name type="scientific">Cetraspora pellucida</name>
    <dbReference type="NCBI Taxonomy" id="1433469"/>
    <lineage>
        <taxon>Eukaryota</taxon>
        <taxon>Fungi</taxon>
        <taxon>Fungi incertae sedis</taxon>
        <taxon>Mucoromycota</taxon>
        <taxon>Glomeromycotina</taxon>
        <taxon>Glomeromycetes</taxon>
        <taxon>Diversisporales</taxon>
        <taxon>Gigasporaceae</taxon>
        <taxon>Cetraspora</taxon>
    </lineage>
</organism>
<keyword evidence="2" id="KW-1185">Reference proteome</keyword>
<dbReference type="EMBL" id="CAJVQA010019066">
    <property type="protein sequence ID" value="CAG8757312.1"/>
    <property type="molecule type" value="Genomic_DNA"/>
</dbReference>
<protein>
    <submittedName>
        <fullName evidence="1">4917_t:CDS:1</fullName>
    </submittedName>
</protein>
<name>A0A9N9NSM4_9GLOM</name>
<gene>
    <name evidence="1" type="ORF">CPELLU_LOCUS15085</name>
</gene>
<comment type="caution">
    <text evidence="1">The sequence shown here is derived from an EMBL/GenBank/DDBJ whole genome shotgun (WGS) entry which is preliminary data.</text>
</comment>
<accession>A0A9N9NSM4</accession>
<dbReference type="Proteomes" id="UP000789759">
    <property type="component" value="Unassembled WGS sequence"/>
</dbReference>
<feature type="non-terminal residue" evidence="1">
    <location>
        <position position="1"/>
    </location>
</feature>